<dbReference type="AlphaFoldDB" id="A0A4U8UWP4"/>
<dbReference type="PRINTS" id="PR00237">
    <property type="entry name" value="GPCRRHODOPSN"/>
</dbReference>
<protein>
    <recommendedName>
        <fullName evidence="10">G-protein coupled receptors family 1 profile domain-containing protein</fullName>
    </recommendedName>
</protein>
<evidence type="ECO:0000313" key="12">
    <source>
        <dbReference type="Proteomes" id="UP000298663"/>
    </source>
</evidence>
<dbReference type="GO" id="GO:0007218">
    <property type="term" value="P:neuropeptide signaling pathway"/>
    <property type="evidence" value="ECO:0007669"/>
    <property type="project" value="TreeGrafter"/>
</dbReference>
<dbReference type="GO" id="GO:0005886">
    <property type="term" value="C:plasma membrane"/>
    <property type="evidence" value="ECO:0007669"/>
    <property type="project" value="UniProtKB-SubCell"/>
</dbReference>
<keyword evidence="4 9" id="KW-1133">Transmembrane helix</keyword>
<keyword evidence="6 9" id="KW-0472">Membrane</keyword>
<feature type="transmembrane region" description="Helical" evidence="9">
    <location>
        <begin position="329"/>
        <end position="350"/>
    </location>
</feature>
<dbReference type="OrthoDB" id="6435638at2759"/>
<keyword evidence="8" id="KW-0807">Transducer</keyword>
<keyword evidence="2" id="KW-1003">Cell membrane</keyword>
<dbReference type="PROSITE" id="PS50262">
    <property type="entry name" value="G_PROTEIN_RECEP_F1_2"/>
    <property type="match status" value="1"/>
</dbReference>
<evidence type="ECO:0000256" key="2">
    <source>
        <dbReference type="ARBA" id="ARBA00022475"/>
    </source>
</evidence>
<feature type="transmembrane region" description="Helical" evidence="9">
    <location>
        <begin position="190"/>
        <end position="209"/>
    </location>
</feature>
<dbReference type="InterPro" id="IPR000276">
    <property type="entry name" value="GPCR_Rhodpsn"/>
</dbReference>
<accession>A0A4U8UWP4</accession>
<feature type="transmembrane region" description="Helical" evidence="9">
    <location>
        <begin position="114"/>
        <end position="138"/>
    </location>
</feature>
<evidence type="ECO:0000256" key="4">
    <source>
        <dbReference type="ARBA" id="ARBA00022989"/>
    </source>
</evidence>
<feature type="transmembrane region" description="Helical" evidence="9">
    <location>
        <begin position="291"/>
        <end position="309"/>
    </location>
</feature>
<sequence>MTCSVLAFSATKTCWDATKASYPKFSEKTCDPQRHPMDGSVLNDSIVLANVSSNETIEPSIDLSHSTSEIVEMIYQMCFFAVGTPINAFALFRSSRTNRDGGVESRLVRLSRQLLIAHLMVLSIYCLWRTYWFFNIVWVQGDLLCKVYSVASAFPFHLWSNMVAAIAIDMLCCITSPLSSYRTSTTRVNWLIGCAWVGAILCSVPMAFFRGTMRIHDTEYEQCYPLVEKFSHEILLAFNYFHVITTFYVPLSIIIGCYSIIFLSLKRQMDQRKRLQDDLQKTSTNSTKARFLRATLAIIATFVLSWLPYQVMALLRVVCESGSSCESTVARLSWLQAILIASTCINPFLYRFGTWKVAKRYSGNGSTMDSANNNLLRFQPCSNATVLCRTTLINHGGSDQTCTTPLFSAAPMPLLQKVKRGRFFRRRSSSA</sequence>
<keyword evidence="12" id="KW-1185">Reference proteome</keyword>
<dbReference type="Proteomes" id="UP000298663">
    <property type="component" value="Chromosome X"/>
</dbReference>
<reference evidence="11 12" key="2">
    <citation type="journal article" date="2019" name="G3 (Bethesda)">
        <title>Hybrid Assembly of the Genome of the Entomopathogenic Nematode Steinernema carpocapsae Identifies the X-Chromosome.</title>
        <authorList>
            <person name="Serra L."/>
            <person name="Macchietto M."/>
            <person name="Macias-Munoz A."/>
            <person name="McGill C.J."/>
            <person name="Rodriguez I.M."/>
            <person name="Rodriguez B."/>
            <person name="Murad R."/>
            <person name="Mortazavi A."/>
        </authorList>
    </citation>
    <scope>NUCLEOTIDE SEQUENCE [LARGE SCALE GENOMIC DNA]</scope>
    <source>
        <strain evidence="11 12">ALL</strain>
    </source>
</reference>
<feature type="transmembrane region" description="Helical" evidence="9">
    <location>
        <begin position="240"/>
        <end position="265"/>
    </location>
</feature>
<keyword evidence="7" id="KW-0675">Receptor</keyword>
<feature type="transmembrane region" description="Helical" evidence="9">
    <location>
        <begin position="158"/>
        <end position="178"/>
    </location>
</feature>
<feature type="domain" description="G-protein coupled receptors family 1 profile" evidence="10">
    <location>
        <begin position="83"/>
        <end position="350"/>
    </location>
</feature>
<evidence type="ECO:0000256" key="5">
    <source>
        <dbReference type="ARBA" id="ARBA00023040"/>
    </source>
</evidence>
<comment type="subcellular location">
    <subcellularLocation>
        <location evidence="1">Cell membrane</location>
        <topology evidence="1">Multi-pass membrane protein</topology>
    </subcellularLocation>
</comment>
<dbReference type="PANTHER" id="PTHR24230">
    <property type="entry name" value="G-PROTEIN COUPLED RECEPTOR"/>
    <property type="match status" value="1"/>
</dbReference>
<evidence type="ECO:0000256" key="9">
    <source>
        <dbReference type="SAM" id="Phobius"/>
    </source>
</evidence>
<evidence type="ECO:0000256" key="3">
    <source>
        <dbReference type="ARBA" id="ARBA00022692"/>
    </source>
</evidence>
<gene>
    <name evidence="11" type="ORF">L596_004229</name>
</gene>
<keyword evidence="3 9" id="KW-0812">Transmembrane</keyword>
<dbReference type="CDD" id="cd00637">
    <property type="entry name" value="7tm_classA_rhodopsin-like"/>
    <property type="match status" value="1"/>
</dbReference>
<proteinExistence type="predicted"/>
<evidence type="ECO:0000256" key="6">
    <source>
        <dbReference type="ARBA" id="ARBA00023136"/>
    </source>
</evidence>
<dbReference type="Gene3D" id="1.20.1070.10">
    <property type="entry name" value="Rhodopsin 7-helix transmembrane proteins"/>
    <property type="match status" value="1"/>
</dbReference>
<evidence type="ECO:0000256" key="7">
    <source>
        <dbReference type="ARBA" id="ARBA00023170"/>
    </source>
</evidence>
<evidence type="ECO:0000313" key="11">
    <source>
        <dbReference type="EMBL" id="TMS37255.1"/>
    </source>
</evidence>
<keyword evidence="5" id="KW-0297">G-protein coupled receptor</keyword>
<name>A0A4U8UWP4_STECR</name>
<evidence type="ECO:0000256" key="1">
    <source>
        <dbReference type="ARBA" id="ARBA00004651"/>
    </source>
</evidence>
<evidence type="ECO:0000256" key="8">
    <source>
        <dbReference type="ARBA" id="ARBA00023224"/>
    </source>
</evidence>
<comment type="caution">
    <text evidence="11">The sequence shown here is derived from an EMBL/GenBank/DDBJ whole genome shotgun (WGS) entry which is preliminary data.</text>
</comment>
<dbReference type="Pfam" id="PF00001">
    <property type="entry name" value="7tm_1"/>
    <property type="match status" value="1"/>
</dbReference>
<dbReference type="STRING" id="34508.A0A4U8UWP4"/>
<dbReference type="GO" id="GO:0008528">
    <property type="term" value="F:G protein-coupled peptide receptor activity"/>
    <property type="evidence" value="ECO:0007669"/>
    <property type="project" value="TreeGrafter"/>
</dbReference>
<feature type="transmembrane region" description="Helical" evidence="9">
    <location>
        <begin position="73"/>
        <end position="93"/>
    </location>
</feature>
<dbReference type="EMBL" id="CM016762">
    <property type="protein sequence ID" value="TMS37255.1"/>
    <property type="molecule type" value="Genomic_DNA"/>
</dbReference>
<dbReference type="EMBL" id="AZBU02000001">
    <property type="protein sequence ID" value="TMS37255.1"/>
    <property type="molecule type" value="Genomic_DNA"/>
</dbReference>
<reference evidence="11 12" key="1">
    <citation type="journal article" date="2015" name="Genome Biol.">
        <title>Comparative genomics of Steinernema reveals deeply conserved gene regulatory networks.</title>
        <authorList>
            <person name="Dillman A.R."/>
            <person name="Macchietto M."/>
            <person name="Porter C.F."/>
            <person name="Rogers A."/>
            <person name="Williams B."/>
            <person name="Antoshechkin I."/>
            <person name="Lee M.M."/>
            <person name="Goodwin Z."/>
            <person name="Lu X."/>
            <person name="Lewis E.E."/>
            <person name="Goodrich-Blair H."/>
            <person name="Stock S.P."/>
            <person name="Adams B.J."/>
            <person name="Sternberg P.W."/>
            <person name="Mortazavi A."/>
        </authorList>
    </citation>
    <scope>NUCLEOTIDE SEQUENCE [LARGE SCALE GENOMIC DNA]</scope>
    <source>
        <strain evidence="11 12">ALL</strain>
    </source>
</reference>
<dbReference type="PANTHER" id="PTHR24230:SF82">
    <property type="entry name" value="G-PROTEIN COUPLED RECEPTORS FAMILY 1 PROFILE DOMAIN-CONTAINING PROTEIN"/>
    <property type="match status" value="1"/>
</dbReference>
<organism evidence="11 12">
    <name type="scientific">Steinernema carpocapsae</name>
    <name type="common">Entomopathogenic nematode</name>
    <dbReference type="NCBI Taxonomy" id="34508"/>
    <lineage>
        <taxon>Eukaryota</taxon>
        <taxon>Metazoa</taxon>
        <taxon>Ecdysozoa</taxon>
        <taxon>Nematoda</taxon>
        <taxon>Chromadorea</taxon>
        <taxon>Rhabditida</taxon>
        <taxon>Tylenchina</taxon>
        <taxon>Panagrolaimomorpha</taxon>
        <taxon>Strongyloidoidea</taxon>
        <taxon>Steinernematidae</taxon>
        <taxon>Steinernema</taxon>
    </lineage>
</organism>
<dbReference type="InterPro" id="IPR017452">
    <property type="entry name" value="GPCR_Rhodpsn_7TM"/>
</dbReference>
<evidence type="ECO:0000259" key="10">
    <source>
        <dbReference type="PROSITE" id="PS50262"/>
    </source>
</evidence>
<dbReference type="SUPFAM" id="SSF81321">
    <property type="entry name" value="Family A G protein-coupled receptor-like"/>
    <property type="match status" value="1"/>
</dbReference>